<keyword evidence="5 6" id="KW-0472">Membrane</keyword>
<dbReference type="InterPro" id="IPR051461">
    <property type="entry name" value="UPF0750_membrane"/>
</dbReference>
<feature type="transmembrane region" description="Helical" evidence="6">
    <location>
        <begin position="184"/>
        <end position="204"/>
    </location>
</feature>
<dbReference type="CDD" id="cd16380">
    <property type="entry name" value="YitT_C"/>
    <property type="match status" value="1"/>
</dbReference>
<dbReference type="InterPro" id="IPR019264">
    <property type="entry name" value="DUF2179"/>
</dbReference>
<dbReference type="InterPro" id="IPR003740">
    <property type="entry name" value="YitT"/>
</dbReference>
<evidence type="ECO:0000256" key="3">
    <source>
        <dbReference type="ARBA" id="ARBA00022692"/>
    </source>
</evidence>
<reference evidence="8 9" key="1">
    <citation type="journal article" date="2021" name="Sci. Rep.">
        <title>The distribution of antibiotic resistance genes in chicken gut microbiota commensals.</title>
        <authorList>
            <person name="Juricova H."/>
            <person name="Matiasovicova J."/>
            <person name="Kubasova T."/>
            <person name="Cejkova D."/>
            <person name="Rychlik I."/>
        </authorList>
    </citation>
    <scope>NUCLEOTIDE SEQUENCE [LARGE SCALE GENOMIC DNA]</scope>
    <source>
        <strain evidence="8 9">An773</strain>
    </source>
</reference>
<gene>
    <name evidence="8" type="ORF">H7U36_01980</name>
</gene>
<dbReference type="PANTHER" id="PTHR33545:SF5">
    <property type="entry name" value="UPF0750 MEMBRANE PROTEIN YITT"/>
    <property type="match status" value="1"/>
</dbReference>
<accession>A0ABS2E5G7</accession>
<dbReference type="EMBL" id="JACLYY010000002">
    <property type="protein sequence ID" value="MBM6736881.1"/>
    <property type="molecule type" value="Genomic_DNA"/>
</dbReference>
<comment type="caution">
    <text evidence="8">The sequence shown here is derived from an EMBL/GenBank/DDBJ whole genome shotgun (WGS) entry which is preliminary data.</text>
</comment>
<feature type="domain" description="DUF2179" evidence="7">
    <location>
        <begin position="244"/>
        <end position="292"/>
    </location>
</feature>
<organism evidence="8 9">
    <name type="scientific">Faecalicatena fissicatena</name>
    <dbReference type="NCBI Taxonomy" id="290055"/>
    <lineage>
        <taxon>Bacteria</taxon>
        <taxon>Bacillati</taxon>
        <taxon>Bacillota</taxon>
        <taxon>Clostridia</taxon>
        <taxon>Lachnospirales</taxon>
        <taxon>Lachnospiraceae</taxon>
        <taxon>Faecalicatena</taxon>
    </lineage>
</organism>
<keyword evidence="9" id="KW-1185">Reference proteome</keyword>
<evidence type="ECO:0000256" key="4">
    <source>
        <dbReference type="ARBA" id="ARBA00022989"/>
    </source>
</evidence>
<dbReference type="Pfam" id="PF02588">
    <property type="entry name" value="YitT_membrane"/>
    <property type="match status" value="1"/>
</dbReference>
<dbReference type="InterPro" id="IPR015867">
    <property type="entry name" value="N-reg_PII/ATP_PRibTrfase_C"/>
</dbReference>
<comment type="subcellular location">
    <subcellularLocation>
        <location evidence="1">Cell membrane</location>
        <topology evidence="1">Multi-pass membrane protein</topology>
    </subcellularLocation>
</comment>
<feature type="transmembrane region" description="Helical" evidence="6">
    <location>
        <begin position="21"/>
        <end position="43"/>
    </location>
</feature>
<feature type="transmembrane region" description="Helical" evidence="6">
    <location>
        <begin position="131"/>
        <end position="150"/>
    </location>
</feature>
<keyword evidence="2" id="KW-1003">Cell membrane</keyword>
<evidence type="ECO:0000313" key="9">
    <source>
        <dbReference type="Proteomes" id="UP000716906"/>
    </source>
</evidence>
<feature type="transmembrane region" description="Helical" evidence="6">
    <location>
        <begin position="107"/>
        <end position="125"/>
    </location>
</feature>
<evidence type="ECO:0000256" key="6">
    <source>
        <dbReference type="SAM" id="Phobius"/>
    </source>
</evidence>
<sequence>MRKKTGVGEMNGKLDARKKELITQGVYAVGGSFLFAFGVNVLITPLGLYNGGFMGIAQLLRTFIVQGLHVPVPAGVDLSGFIYFIMNIPLFYMGYRVLGRGFAVKTLITVGIQSVFLTIVPIPAAPLVDDYLTSCIIGGIVAGTGTGLVLRGRSSGGGQDIIGLCCTKKYPGFSVGRINILMNIFVYAICLFMFNIEIVIYSLIYTTILSVAIDHVHIQNINMSVMIFTKKTGISRAIMEQLGRGVTNWDGEGAYTNKTSYILFVMISKYEMGQIKQIVHSIDPNAFMIFTEGCAVDGNFEKRL</sequence>
<keyword evidence="4 6" id="KW-1133">Transmembrane helix</keyword>
<evidence type="ECO:0000256" key="2">
    <source>
        <dbReference type="ARBA" id="ARBA00022475"/>
    </source>
</evidence>
<dbReference type="PANTHER" id="PTHR33545">
    <property type="entry name" value="UPF0750 MEMBRANE PROTEIN YITT-RELATED"/>
    <property type="match status" value="1"/>
</dbReference>
<protein>
    <submittedName>
        <fullName evidence="8">YitT family protein</fullName>
    </submittedName>
</protein>
<proteinExistence type="predicted"/>
<keyword evidence="3 6" id="KW-0812">Transmembrane</keyword>
<dbReference type="Pfam" id="PF10035">
    <property type="entry name" value="DUF2179"/>
    <property type="match status" value="1"/>
</dbReference>
<dbReference type="PIRSF" id="PIRSF006483">
    <property type="entry name" value="Membrane_protein_YitT"/>
    <property type="match status" value="1"/>
</dbReference>
<dbReference type="Proteomes" id="UP000716906">
    <property type="component" value="Unassembled WGS sequence"/>
</dbReference>
<evidence type="ECO:0000256" key="5">
    <source>
        <dbReference type="ARBA" id="ARBA00023136"/>
    </source>
</evidence>
<evidence type="ECO:0000259" key="7">
    <source>
        <dbReference type="Pfam" id="PF10035"/>
    </source>
</evidence>
<evidence type="ECO:0000313" key="8">
    <source>
        <dbReference type="EMBL" id="MBM6736881.1"/>
    </source>
</evidence>
<dbReference type="Gene3D" id="3.30.70.120">
    <property type="match status" value="1"/>
</dbReference>
<evidence type="ECO:0000256" key="1">
    <source>
        <dbReference type="ARBA" id="ARBA00004651"/>
    </source>
</evidence>
<name>A0ABS2E5G7_9FIRM</name>